<evidence type="ECO:0000313" key="2">
    <source>
        <dbReference type="Proteomes" id="UP000237000"/>
    </source>
</evidence>
<gene>
    <name evidence="1" type="ORF">TorRG33x02_263270</name>
</gene>
<sequence>PFEPIFFPRHGTLFSRFETLSLVTSLELKPIKFLKFVINNIIGYVNCILWLNHLTSPYFTCQIPSDVRPIAASANCFTSEVLLVQEEQLSQGVDSNTIPIIIAEPPVVLRIKRRRCRIRLMGPRFGSSPLRATLLLVRLFFFFFVKETLLLLL</sequence>
<evidence type="ECO:0000313" key="1">
    <source>
        <dbReference type="EMBL" id="PON68007.1"/>
    </source>
</evidence>
<reference evidence="2" key="1">
    <citation type="submission" date="2016-06" db="EMBL/GenBank/DDBJ databases">
        <title>Parallel loss of symbiosis genes in relatives of nitrogen-fixing non-legume Parasponia.</title>
        <authorList>
            <person name="Van Velzen R."/>
            <person name="Holmer R."/>
            <person name="Bu F."/>
            <person name="Rutten L."/>
            <person name="Van Zeijl A."/>
            <person name="Liu W."/>
            <person name="Santuari L."/>
            <person name="Cao Q."/>
            <person name="Sharma T."/>
            <person name="Shen D."/>
            <person name="Roswanjaya Y."/>
            <person name="Wardhani T."/>
            <person name="Kalhor M.S."/>
            <person name="Jansen J."/>
            <person name="Van den Hoogen J."/>
            <person name="Gungor B."/>
            <person name="Hartog M."/>
            <person name="Hontelez J."/>
            <person name="Verver J."/>
            <person name="Yang W.-C."/>
            <person name="Schijlen E."/>
            <person name="Repin R."/>
            <person name="Schilthuizen M."/>
            <person name="Schranz E."/>
            <person name="Heidstra R."/>
            <person name="Miyata K."/>
            <person name="Fedorova E."/>
            <person name="Kohlen W."/>
            <person name="Bisseling T."/>
            <person name="Smit S."/>
            <person name="Geurts R."/>
        </authorList>
    </citation>
    <scope>NUCLEOTIDE SEQUENCE [LARGE SCALE GENOMIC DNA]</scope>
    <source>
        <strain evidence="2">cv. RG33-2</strain>
    </source>
</reference>
<dbReference type="EMBL" id="JXTC01000299">
    <property type="protein sequence ID" value="PON68007.1"/>
    <property type="molecule type" value="Genomic_DNA"/>
</dbReference>
<protein>
    <submittedName>
        <fullName evidence="1">Uncharacterized protein</fullName>
    </submittedName>
</protein>
<dbReference type="OrthoDB" id="77828at2759"/>
<comment type="caution">
    <text evidence="1">The sequence shown here is derived from an EMBL/GenBank/DDBJ whole genome shotgun (WGS) entry which is preliminary data.</text>
</comment>
<accession>A0A2P5D3Y0</accession>
<dbReference type="STRING" id="63057.A0A2P5D3Y0"/>
<dbReference type="InParanoid" id="A0A2P5D3Y0"/>
<name>A0A2P5D3Y0_TREOI</name>
<dbReference type="AlphaFoldDB" id="A0A2P5D3Y0"/>
<keyword evidence="2" id="KW-1185">Reference proteome</keyword>
<dbReference type="Proteomes" id="UP000237000">
    <property type="component" value="Unassembled WGS sequence"/>
</dbReference>
<proteinExistence type="predicted"/>
<organism evidence="1 2">
    <name type="scientific">Trema orientale</name>
    <name type="common">Charcoal tree</name>
    <name type="synonym">Celtis orientalis</name>
    <dbReference type="NCBI Taxonomy" id="63057"/>
    <lineage>
        <taxon>Eukaryota</taxon>
        <taxon>Viridiplantae</taxon>
        <taxon>Streptophyta</taxon>
        <taxon>Embryophyta</taxon>
        <taxon>Tracheophyta</taxon>
        <taxon>Spermatophyta</taxon>
        <taxon>Magnoliopsida</taxon>
        <taxon>eudicotyledons</taxon>
        <taxon>Gunneridae</taxon>
        <taxon>Pentapetalae</taxon>
        <taxon>rosids</taxon>
        <taxon>fabids</taxon>
        <taxon>Rosales</taxon>
        <taxon>Cannabaceae</taxon>
        <taxon>Trema</taxon>
    </lineage>
</organism>
<feature type="non-terminal residue" evidence="1">
    <location>
        <position position="1"/>
    </location>
</feature>